<feature type="compositionally biased region" description="Polar residues" evidence="1">
    <location>
        <begin position="108"/>
        <end position="119"/>
    </location>
</feature>
<evidence type="ECO:0000313" key="2">
    <source>
        <dbReference type="EnsemblPlants" id="Solyc02g089515.1.1"/>
    </source>
</evidence>
<feature type="region of interest" description="Disordered" evidence="1">
    <location>
        <begin position="99"/>
        <end position="119"/>
    </location>
</feature>
<accession>A0A3Q7FXH1</accession>
<sequence length="139" mass="15500">MAGDSGGARWWSGHKVIETSGSRGLGLLESIVFTVRGGGHGTDMYGKKEKMHHRLGVLRCLGVDGIFIVLKENLGRSPGPKAVIDERYMSSKRCMFQQKDDHRESRKQNSASITLHQHTTSYTATEHREVIGIQYLSML</sequence>
<dbReference type="EnsemblPlants" id="Solyc02g089515.1.1">
    <property type="protein sequence ID" value="Solyc02g089515.1.1"/>
    <property type="gene ID" value="Solyc02g089515.1"/>
</dbReference>
<protein>
    <submittedName>
        <fullName evidence="2">Uncharacterized protein</fullName>
    </submittedName>
</protein>
<name>A0A3Q7FXH1_SOLLC</name>
<evidence type="ECO:0000313" key="3">
    <source>
        <dbReference type="Proteomes" id="UP000004994"/>
    </source>
</evidence>
<keyword evidence="3" id="KW-1185">Reference proteome</keyword>
<organism evidence="2">
    <name type="scientific">Solanum lycopersicum</name>
    <name type="common">Tomato</name>
    <name type="synonym">Lycopersicon esculentum</name>
    <dbReference type="NCBI Taxonomy" id="4081"/>
    <lineage>
        <taxon>Eukaryota</taxon>
        <taxon>Viridiplantae</taxon>
        <taxon>Streptophyta</taxon>
        <taxon>Embryophyta</taxon>
        <taxon>Tracheophyta</taxon>
        <taxon>Spermatophyta</taxon>
        <taxon>Magnoliopsida</taxon>
        <taxon>eudicotyledons</taxon>
        <taxon>Gunneridae</taxon>
        <taxon>Pentapetalae</taxon>
        <taxon>asterids</taxon>
        <taxon>lamiids</taxon>
        <taxon>Solanales</taxon>
        <taxon>Solanaceae</taxon>
        <taxon>Solanoideae</taxon>
        <taxon>Solaneae</taxon>
        <taxon>Solanum</taxon>
        <taxon>Solanum subgen. Lycopersicon</taxon>
    </lineage>
</organism>
<dbReference type="InParanoid" id="A0A3Q7FXH1"/>
<reference evidence="2" key="1">
    <citation type="journal article" date="2012" name="Nature">
        <title>The tomato genome sequence provides insights into fleshy fruit evolution.</title>
        <authorList>
            <consortium name="Tomato Genome Consortium"/>
        </authorList>
    </citation>
    <scope>NUCLEOTIDE SEQUENCE [LARGE SCALE GENOMIC DNA]</scope>
    <source>
        <strain evidence="2">cv. Heinz 1706</strain>
    </source>
</reference>
<dbReference type="Proteomes" id="UP000004994">
    <property type="component" value="Chromosome 2"/>
</dbReference>
<dbReference type="Gramene" id="Solyc02g089515.1.1">
    <property type="protein sequence ID" value="Solyc02g089515.1.1"/>
    <property type="gene ID" value="Solyc02g089515.1"/>
</dbReference>
<reference evidence="2" key="2">
    <citation type="submission" date="2019-01" db="UniProtKB">
        <authorList>
            <consortium name="EnsemblPlants"/>
        </authorList>
    </citation>
    <scope>IDENTIFICATION</scope>
    <source>
        <strain evidence="2">cv. Heinz 1706</strain>
    </source>
</reference>
<evidence type="ECO:0000256" key="1">
    <source>
        <dbReference type="SAM" id="MobiDB-lite"/>
    </source>
</evidence>
<proteinExistence type="predicted"/>
<dbReference type="AlphaFoldDB" id="A0A3Q7FXH1"/>